<dbReference type="CDD" id="cd07067">
    <property type="entry name" value="HP_PGM_like"/>
    <property type="match status" value="1"/>
</dbReference>
<evidence type="ECO:0000256" key="1">
    <source>
        <dbReference type="SAM" id="MobiDB-lite"/>
    </source>
</evidence>
<dbReference type="EMBL" id="JASWJB010000180">
    <property type="protein sequence ID" value="KAK2594129.1"/>
    <property type="molecule type" value="Genomic_DNA"/>
</dbReference>
<dbReference type="Pfam" id="PF00300">
    <property type="entry name" value="His_Phos_1"/>
    <property type="match status" value="2"/>
</dbReference>
<dbReference type="Gene3D" id="3.40.50.1240">
    <property type="entry name" value="Phosphoglycerate mutase-like"/>
    <property type="match status" value="1"/>
</dbReference>
<dbReference type="SMART" id="SM00855">
    <property type="entry name" value="PGAM"/>
    <property type="match status" value="1"/>
</dbReference>
<feature type="region of interest" description="Disordered" evidence="1">
    <location>
        <begin position="299"/>
        <end position="320"/>
    </location>
</feature>
<protein>
    <submittedName>
        <fullName evidence="2">C6 zinc cluster transcription factor-like protein</fullName>
    </submittedName>
</protein>
<dbReference type="InterPro" id="IPR029033">
    <property type="entry name" value="His_PPase_superfam"/>
</dbReference>
<dbReference type="Proteomes" id="UP001251528">
    <property type="component" value="Unassembled WGS sequence"/>
</dbReference>
<dbReference type="InterPro" id="IPR051710">
    <property type="entry name" value="Phosphatase_SH3-domain"/>
</dbReference>
<reference evidence="2" key="1">
    <citation type="submission" date="2023-06" db="EMBL/GenBank/DDBJ databases">
        <title>Conoideocrella luteorostrata (Hypocreales: Clavicipitaceae), a potential biocontrol fungus for elongate hemlock scale in United States Christmas tree production areas.</title>
        <authorList>
            <person name="Barrett H."/>
            <person name="Lovett B."/>
            <person name="Macias A.M."/>
            <person name="Stajich J.E."/>
            <person name="Kasson M.T."/>
        </authorList>
    </citation>
    <scope>NUCLEOTIDE SEQUENCE</scope>
    <source>
        <strain evidence="2">ARSEF 14590</strain>
    </source>
</reference>
<accession>A0AAJ0CJI3</accession>
<gene>
    <name evidence="2" type="primary">TFC7</name>
    <name evidence="2" type="ORF">QQS21_008184</name>
</gene>
<evidence type="ECO:0000313" key="2">
    <source>
        <dbReference type="EMBL" id="KAK2594129.1"/>
    </source>
</evidence>
<comment type="caution">
    <text evidence="2">The sequence shown here is derived from an EMBL/GenBank/DDBJ whole genome shotgun (WGS) entry which is preliminary data.</text>
</comment>
<feature type="compositionally biased region" description="Polar residues" evidence="1">
    <location>
        <begin position="307"/>
        <end position="320"/>
    </location>
</feature>
<dbReference type="AlphaFoldDB" id="A0AAJ0CJI3"/>
<dbReference type="InterPro" id="IPR013078">
    <property type="entry name" value="His_Pase_superF_clade-1"/>
</dbReference>
<organism evidence="2 3">
    <name type="scientific">Conoideocrella luteorostrata</name>
    <dbReference type="NCBI Taxonomy" id="1105319"/>
    <lineage>
        <taxon>Eukaryota</taxon>
        <taxon>Fungi</taxon>
        <taxon>Dikarya</taxon>
        <taxon>Ascomycota</taxon>
        <taxon>Pezizomycotina</taxon>
        <taxon>Sordariomycetes</taxon>
        <taxon>Hypocreomycetidae</taxon>
        <taxon>Hypocreales</taxon>
        <taxon>Clavicipitaceae</taxon>
        <taxon>Conoideocrella</taxon>
    </lineage>
</organism>
<keyword evidence="3" id="KW-1185">Reference proteome</keyword>
<dbReference type="SUPFAM" id="SSF53254">
    <property type="entry name" value="Phosphoglycerate mutase-like"/>
    <property type="match status" value="1"/>
</dbReference>
<sequence>MVLERIYVVRHGFRSSWSVDPKSGVYSGIPSPTGIQGDPALTSYGIDQSKEMGRHLMTLSPKVERVYSSPFYRCLQTMAPFIALQQQQIQNGILEPGRSHASGAPDSEPLLPEAGYAVTKILPEHGIREWFGSAPFDHPEPAAPEVLKAMFPSYDETYVSAVKPSKRGETLEQLQERIAKALRVIIEQCDADGTRAIVLCSHAAVIILIGRILTGDSPATVDVDDFHAYTCGLSVYGRGHTDGGNINGSATRNMADTRDGRGPILFKLDAIKNLIGGWDCHMNSDCSFLSGGPERGWRFSGDESFPDTGSVSQTEVDSKL</sequence>
<dbReference type="PANTHER" id="PTHR16469">
    <property type="entry name" value="UBIQUITIN-ASSOCIATED AND SH3 DOMAIN-CONTAINING BA-RELATED"/>
    <property type="match status" value="1"/>
</dbReference>
<proteinExistence type="predicted"/>
<name>A0AAJ0CJI3_9HYPO</name>
<dbReference type="PANTHER" id="PTHR16469:SF51">
    <property type="entry name" value="TRANSCRIPTION FACTOR TAU 55 KDA SUBUNIT"/>
    <property type="match status" value="1"/>
</dbReference>
<evidence type="ECO:0000313" key="3">
    <source>
        <dbReference type="Proteomes" id="UP001251528"/>
    </source>
</evidence>